<dbReference type="Pfam" id="PF03896">
    <property type="entry name" value="TRAP_alpha"/>
    <property type="match status" value="1"/>
</dbReference>
<evidence type="ECO:0000256" key="9">
    <source>
        <dbReference type="SAM" id="SignalP"/>
    </source>
</evidence>
<keyword evidence="3 9" id="KW-0732">Signal</keyword>
<evidence type="ECO:0000256" key="1">
    <source>
        <dbReference type="ARBA" id="ARBA00004115"/>
    </source>
</evidence>
<keyword evidence="2" id="KW-0812">Transmembrane</keyword>
<keyword evidence="4" id="KW-0256">Endoplasmic reticulum</keyword>
<keyword evidence="5" id="KW-1133">Transmembrane helix</keyword>
<comment type="caution">
    <text evidence="10">The sequence shown here is derived from an EMBL/GenBank/DDBJ whole genome shotgun (WGS) entry which is preliminary data.</text>
</comment>
<gene>
    <name evidence="10" type="ORF">ESCO_002523</name>
</gene>
<dbReference type="GO" id="GO:0005789">
    <property type="term" value="C:endoplasmic reticulum membrane"/>
    <property type="evidence" value="ECO:0007669"/>
    <property type="project" value="UniProtKB-SubCell"/>
</dbReference>
<comment type="function">
    <text evidence="7">Is probably involved in a pathway contributing to genomic integrity.</text>
</comment>
<dbReference type="Proteomes" id="UP000053831">
    <property type="component" value="Unassembled WGS sequence"/>
</dbReference>
<reference evidence="10 11" key="1">
    <citation type="submission" date="2015-07" db="EMBL/GenBank/DDBJ databases">
        <title>The genome of the fungus Escovopsis weberi, a specialized disease agent of ant agriculture.</title>
        <authorList>
            <person name="de Man T.J."/>
            <person name="Stajich J.E."/>
            <person name="Kubicek C.P."/>
            <person name="Chenthamara K."/>
            <person name="Atanasova L."/>
            <person name="Druzhinina I.S."/>
            <person name="Birnbaum S."/>
            <person name="Barribeau S.M."/>
            <person name="Teiling C."/>
            <person name="Suen G."/>
            <person name="Currie C."/>
            <person name="Gerardo N.M."/>
        </authorList>
    </citation>
    <scope>NUCLEOTIDE SEQUENCE [LARGE SCALE GENOMIC DNA]</scope>
</reference>
<dbReference type="InterPro" id="IPR005595">
    <property type="entry name" value="TRAP_alpha"/>
</dbReference>
<feature type="chain" id="PRO_5005818847" evidence="9">
    <location>
        <begin position="20"/>
        <end position="184"/>
    </location>
</feature>
<evidence type="ECO:0000256" key="4">
    <source>
        <dbReference type="ARBA" id="ARBA00022824"/>
    </source>
</evidence>
<comment type="subcellular location">
    <subcellularLocation>
        <location evidence="1">Endoplasmic reticulum membrane</location>
        <topology evidence="1">Single-pass type I membrane protein</topology>
    </subcellularLocation>
</comment>
<dbReference type="OrthoDB" id="1926781at2759"/>
<dbReference type="STRING" id="150374.A0A0M8N238"/>
<organism evidence="10 11">
    <name type="scientific">Escovopsis weberi</name>
    <dbReference type="NCBI Taxonomy" id="150374"/>
    <lineage>
        <taxon>Eukaryota</taxon>
        <taxon>Fungi</taxon>
        <taxon>Dikarya</taxon>
        <taxon>Ascomycota</taxon>
        <taxon>Pezizomycotina</taxon>
        <taxon>Sordariomycetes</taxon>
        <taxon>Hypocreomycetidae</taxon>
        <taxon>Hypocreales</taxon>
        <taxon>Hypocreaceae</taxon>
        <taxon>Escovopsis</taxon>
    </lineage>
</organism>
<evidence type="ECO:0000313" key="11">
    <source>
        <dbReference type="Proteomes" id="UP000053831"/>
    </source>
</evidence>
<accession>A0A0M8N238</accession>
<evidence type="ECO:0000256" key="8">
    <source>
        <dbReference type="ARBA" id="ARBA00038311"/>
    </source>
</evidence>
<evidence type="ECO:0000256" key="5">
    <source>
        <dbReference type="ARBA" id="ARBA00022989"/>
    </source>
</evidence>
<dbReference type="PANTHER" id="PTHR12924:SF0">
    <property type="entry name" value="TRANSLOCON-ASSOCIATED PROTEIN SUBUNIT ALPHA"/>
    <property type="match status" value="1"/>
</dbReference>
<keyword evidence="11" id="KW-1185">Reference proteome</keyword>
<evidence type="ECO:0000256" key="3">
    <source>
        <dbReference type="ARBA" id="ARBA00022729"/>
    </source>
</evidence>
<dbReference type="EMBL" id="LGSR01000022">
    <property type="protein sequence ID" value="KOS18360.1"/>
    <property type="molecule type" value="Genomic_DNA"/>
</dbReference>
<name>A0A0M8N238_ESCWE</name>
<sequence>MLFKSSLLALALQVIGAFANSDPSEAFPGADDALNAPVVEPPATLRADIRASFADADILGLKLINGRPTTALLEVSNREDAPITVALVVGTLSSTQELPADAPAYQAIVRNLTGVSYNLAVDAGETKSVPYSFSQDLFPQDVVLRLTTVITNDNGDVFQVIAYEGPTAIVDPPTSFLDPQMYAS</sequence>
<keyword evidence="6" id="KW-0472">Membrane</keyword>
<evidence type="ECO:0000256" key="2">
    <source>
        <dbReference type="ARBA" id="ARBA00022692"/>
    </source>
</evidence>
<evidence type="ECO:0000256" key="6">
    <source>
        <dbReference type="ARBA" id="ARBA00023136"/>
    </source>
</evidence>
<protein>
    <submittedName>
        <fullName evidence="10">Uncharacterized protein</fullName>
    </submittedName>
</protein>
<evidence type="ECO:0000313" key="10">
    <source>
        <dbReference type="EMBL" id="KOS18360.1"/>
    </source>
</evidence>
<feature type="signal peptide" evidence="9">
    <location>
        <begin position="1"/>
        <end position="19"/>
    </location>
</feature>
<evidence type="ECO:0000256" key="7">
    <source>
        <dbReference type="ARBA" id="ARBA00037565"/>
    </source>
</evidence>
<dbReference type="AlphaFoldDB" id="A0A0M8N238"/>
<proteinExistence type="inferred from homology"/>
<comment type="similarity">
    <text evidence="8">Belongs to the IRC22 family.</text>
</comment>
<dbReference type="PANTHER" id="PTHR12924">
    <property type="entry name" value="TRANSLOCON-ASSOCIATED PROTEIN, ALPHA SUBUNIT"/>
    <property type="match status" value="1"/>
</dbReference>